<feature type="transmembrane region" description="Helical" evidence="8">
    <location>
        <begin position="141"/>
        <end position="161"/>
    </location>
</feature>
<dbReference type="GO" id="GO:0005886">
    <property type="term" value="C:plasma membrane"/>
    <property type="evidence" value="ECO:0007669"/>
    <property type="project" value="TreeGrafter"/>
</dbReference>
<feature type="transmembrane region" description="Helical" evidence="8">
    <location>
        <begin position="261"/>
        <end position="278"/>
    </location>
</feature>
<comment type="caution">
    <text evidence="10">The sequence shown here is derived from an EMBL/GenBank/DDBJ whole genome shotgun (WGS) entry which is preliminary data.</text>
</comment>
<dbReference type="InterPro" id="IPR011701">
    <property type="entry name" value="MFS"/>
</dbReference>
<organism evidence="10 11">
    <name type="scientific">Cylindrodendrum hubeiense</name>
    <dbReference type="NCBI Taxonomy" id="595255"/>
    <lineage>
        <taxon>Eukaryota</taxon>
        <taxon>Fungi</taxon>
        <taxon>Dikarya</taxon>
        <taxon>Ascomycota</taxon>
        <taxon>Pezizomycotina</taxon>
        <taxon>Sordariomycetes</taxon>
        <taxon>Hypocreomycetidae</taxon>
        <taxon>Hypocreales</taxon>
        <taxon>Nectriaceae</taxon>
        <taxon>Cylindrodendrum</taxon>
    </lineage>
</organism>
<feature type="transmembrane region" description="Helical" evidence="8">
    <location>
        <begin position="168"/>
        <end position="188"/>
    </location>
</feature>
<evidence type="ECO:0000256" key="5">
    <source>
        <dbReference type="ARBA" id="ARBA00023136"/>
    </source>
</evidence>
<dbReference type="PROSITE" id="PS50850">
    <property type="entry name" value="MFS"/>
    <property type="match status" value="1"/>
</dbReference>
<feature type="compositionally biased region" description="Polar residues" evidence="7">
    <location>
        <begin position="1"/>
        <end position="31"/>
    </location>
</feature>
<evidence type="ECO:0000313" key="10">
    <source>
        <dbReference type="EMBL" id="KAF7543739.1"/>
    </source>
</evidence>
<feature type="transmembrane region" description="Helical" evidence="8">
    <location>
        <begin position="403"/>
        <end position="423"/>
    </location>
</feature>
<dbReference type="PANTHER" id="PTHR23501">
    <property type="entry name" value="MAJOR FACILITATOR SUPERFAMILY"/>
    <property type="match status" value="1"/>
</dbReference>
<name>A0A9P5H1D5_9HYPO</name>
<feature type="compositionally biased region" description="Polar residues" evidence="7">
    <location>
        <begin position="55"/>
        <end position="68"/>
    </location>
</feature>
<evidence type="ECO:0000256" key="3">
    <source>
        <dbReference type="ARBA" id="ARBA00022692"/>
    </source>
</evidence>
<dbReference type="EMBL" id="JAANBB010000345">
    <property type="protein sequence ID" value="KAF7543739.1"/>
    <property type="molecule type" value="Genomic_DNA"/>
</dbReference>
<feature type="compositionally biased region" description="Basic and acidic residues" evidence="7">
    <location>
        <begin position="32"/>
        <end position="54"/>
    </location>
</feature>
<keyword evidence="6" id="KW-0325">Glycoprotein</keyword>
<dbReference type="InterPro" id="IPR036259">
    <property type="entry name" value="MFS_trans_sf"/>
</dbReference>
<feature type="compositionally biased region" description="Basic and acidic residues" evidence="7">
    <location>
        <begin position="606"/>
        <end position="618"/>
    </location>
</feature>
<feature type="transmembrane region" description="Helical" evidence="8">
    <location>
        <begin position="101"/>
        <end position="121"/>
    </location>
</feature>
<proteinExistence type="predicted"/>
<feature type="region of interest" description="Disordered" evidence="7">
    <location>
        <begin position="1"/>
        <end position="88"/>
    </location>
</feature>
<feature type="domain" description="Major facilitator superfamily (MFS) profile" evidence="9">
    <location>
        <begin position="104"/>
        <end position="590"/>
    </location>
</feature>
<dbReference type="FunFam" id="1.20.1250.20:FF:000196">
    <property type="entry name" value="MFS toxin efflux pump (AflT)"/>
    <property type="match status" value="1"/>
</dbReference>
<feature type="transmembrane region" description="Helical" evidence="8">
    <location>
        <begin position="370"/>
        <end position="391"/>
    </location>
</feature>
<feature type="transmembrane region" description="Helical" evidence="8">
    <location>
        <begin position="430"/>
        <end position="448"/>
    </location>
</feature>
<feature type="transmembrane region" description="Helical" evidence="8">
    <location>
        <begin position="563"/>
        <end position="585"/>
    </location>
</feature>
<dbReference type="SUPFAM" id="SSF103473">
    <property type="entry name" value="MFS general substrate transporter"/>
    <property type="match status" value="1"/>
</dbReference>
<feature type="transmembrane region" description="Helical" evidence="8">
    <location>
        <begin position="231"/>
        <end position="249"/>
    </location>
</feature>
<dbReference type="FunFam" id="1.20.1720.10:FF:000012">
    <property type="entry name" value="MFS toxin efflux pump (AflT)"/>
    <property type="match status" value="1"/>
</dbReference>
<evidence type="ECO:0000256" key="7">
    <source>
        <dbReference type="SAM" id="MobiDB-lite"/>
    </source>
</evidence>
<feature type="transmembrane region" description="Helical" evidence="8">
    <location>
        <begin position="299"/>
        <end position="317"/>
    </location>
</feature>
<dbReference type="Proteomes" id="UP000722485">
    <property type="component" value="Unassembled WGS sequence"/>
</dbReference>
<keyword evidence="3 8" id="KW-0812">Transmembrane</keyword>
<feature type="transmembrane region" description="Helical" evidence="8">
    <location>
        <begin position="460"/>
        <end position="482"/>
    </location>
</feature>
<dbReference type="OrthoDB" id="10021397at2759"/>
<keyword evidence="2" id="KW-0813">Transport</keyword>
<keyword evidence="5 8" id="KW-0472">Membrane</keyword>
<feature type="region of interest" description="Disordered" evidence="7">
    <location>
        <begin position="593"/>
        <end position="618"/>
    </location>
</feature>
<comment type="subcellular location">
    <subcellularLocation>
        <location evidence="1">Membrane</location>
        <topology evidence="1">Multi-pass membrane protein</topology>
    </subcellularLocation>
</comment>
<feature type="transmembrane region" description="Helical" evidence="8">
    <location>
        <begin position="329"/>
        <end position="349"/>
    </location>
</feature>
<dbReference type="PANTHER" id="PTHR23501:SF201">
    <property type="entry name" value="MFS AFLATOXIN EFFLUX PUMP"/>
    <property type="match status" value="1"/>
</dbReference>
<dbReference type="CDD" id="cd17502">
    <property type="entry name" value="MFS_Azr1_MDR_like"/>
    <property type="match status" value="1"/>
</dbReference>
<dbReference type="GO" id="GO:0022857">
    <property type="term" value="F:transmembrane transporter activity"/>
    <property type="evidence" value="ECO:0007669"/>
    <property type="project" value="InterPro"/>
</dbReference>
<reference evidence="10" key="1">
    <citation type="submission" date="2020-03" db="EMBL/GenBank/DDBJ databases">
        <title>Draft Genome Sequence of Cylindrodendrum hubeiense.</title>
        <authorList>
            <person name="Buettner E."/>
            <person name="Kellner H."/>
        </authorList>
    </citation>
    <scope>NUCLEOTIDE SEQUENCE</scope>
    <source>
        <strain evidence="10">IHI 201604</strain>
    </source>
</reference>
<dbReference type="Gene3D" id="1.20.1250.20">
    <property type="entry name" value="MFS general substrate transporter like domains"/>
    <property type="match status" value="2"/>
</dbReference>
<evidence type="ECO:0000256" key="6">
    <source>
        <dbReference type="ARBA" id="ARBA00023180"/>
    </source>
</evidence>
<keyword evidence="11" id="KW-1185">Reference proteome</keyword>
<accession>A0A9P5H1D5</accession>
<evidence type="ECO:0000313" key="11">
    <source>
        <dbReference type="Proteomes" id="UP000722485"/>
    </source>
</evidence>
<keyword evidence="4 8" id="KW-1133">Transmembrane helix</keyword>
<dbReference type="Pfam" id="PF07690">
    <property type="entry name" value="MFS_1"/>
    <property type="match status" value="1"/>
</dbReference>
<dbReference type="InterPro" id="IPR020846">
    <property type="entry name" value="MFS_dom"/>
</dbReference>
<gene>
    <name evidence="10" type="ORF">G7Z17_g10503</name>
</gene>
<feature type="transmembrane region" description="Helical" evidence="8">
    <location>
        <begin position="194"/>
        <end position="219"/>
    </location>
</feature>
<feature type="transmembrane region" description="Helical" evidence="8">
    <location>
        <begin position="494"/>
        <end position="517"/>
    </location>
</feature>
<sequence>MSLRDSNPSGQDSQTPVLNKSVTSLSSAETHTLTDPKKRWSAGIKEKATPDQKQDPIQSSPLPASEQVTPPAEPDVEKPVPNGPAFDKEAEENYKPKTLKFWLIILSAFVSMFLVALDRTILSTAIPAITNEFNSLGDIGWYGSAYMLTTAAFQLVFGRIYKFYDLRLTFLATIILFEVGSAICGAAPNSTAFIIGRSIAGIGSAGIMTGSMMSIIPMIPLHKRPMFQSMFAMVFGISSVCGPLIGGAFTEKVTWRWCFYMNLPIGAAAFAFLFLFLNSPKKPHESVPFTKHITRLDPLGTFFFVPSMICLILALQWGGSTYVWSNWRIILLFVIFGLTLIAFCTVQVMMPETATIPVRIIKQRSMLSGAFVMTFLAGAMMLSVYYVPLWFQATKNLGAVKSGIYTIPLVLSLVVASFVSAAFTQRIGYYVPTMLLCPCVMAIGEGLLSTFTPTTGSSHWIAYQFIVGFGLGLGMQTVGLAVQTTLPKDDVSTGLAITFFCQQLGGAIFVSVGQTILSSLLVKRLAHIPGLDGKTIVNTGATDLHKVVPEKYMDVVLEAYNYAITRIFLAAVGLSVAGLISAMFMEWRSIKKGKQGPPAAEPEGQQEEKSEEKSEEKK</sequence>
<protein>
    <recommendedName>
        <fullName evidence="9">Major facilitator superfamily (MFS) profile domain-containing protein</fullName>
    </recommendedName>
</protein>
<evidence type="ECO:0000256" key="8">
    <source>
        <dbReference type="SAM" id="Phobius"/>
    </source>
</evidence>
<evidence type="ECO:0000256" key="1">
    <source>
        <dbReference type="ARBA" id="ARBA00004141"/>
    </source>
</evidence>
<evidence type="ECO:0000256" key="4">
    <source>
        <dbReference type="ARBA" id="ARBA00022989"/>
    </source>
</evidence>
<evidence type="ECO:0000259" key="9">
    <source>
        <dbReference type="PROSITE" id="PS50850"/>
    </source>
</evidence>
<evidence type="ECO:0000256" key="2">
    <source>
        <dbReference type="ARBA" id="ARBA00022448"/>
    </source>
</evidence>
<dbReference type="AlphaFoldDB" id="A0A9P5H1D5"/>